<evidence type="ECO:0000313" key="3">
    <source>
        <dbReference type="EMBL" id="MBW8190233.1"/>
    </source>
</evidence>
<dbReference type="Proteomes" id="UP001166251">
    <property type="component" value="Unassembled WGS sequence"/>
</dbReference>
<organism evidence="3 4">
    <name type="scientific">Neiella holothuriorum</name>
    <dbReference type="NCBI Taxonomy" id="2870530"/>
    <lineage>
        <taxon>Bacteria</taxon>
        <taxon>Pseudomonadati</taxon>
        <taxon>Pseudomonadota</taxon>
        <taxon>Gammaproteobacteria</taxon>
        <taxon>Alteromonadales</taxon>
        <taxon>Echinimonadaceae</taxon>
        <taxon>Neiella</taxon>
    </lineage>
</organism>
<reference evidence="3" key="1">
    <citation type="submission" date="2021-07" db="EMBL/GenBank/DDBJ databases">
        <title>Neiella marina sp. nov., isolated from the intestinal content of sea cucumber Apostichopus japonicus.</title>
        <authorList>
            <person name="Bai X."/>
        </authorList>
    </citation>
    <scope>NUCLEOTIDE SEQUENCE</scope>
    <source>
        <strain evidence="3">126</strain>
    </source>
</reference>
<dbReference type="RefSeq" id="WP_220102913.1">
    <property type="nucleotide sequence ID" value="NZ_JAHZSS010000003.1"/>
</dbReference>
<dbReference type="InterPro" id="IPR027354">
    <property type="entry name" value="YcgL_dom"/>
</dbReference>
<dbReference type="PANTHER" id="PTHR38109:SF1">
    <property type="entry name" value="PROTEIN YCGL"/>
    <property type="match status" value="1"/>
</dbReference>
<proteinExistence type="inferred from homology"/>
<evidence type="ECO:0000259" key="2">
    <source>
        <dbReference type="PROSITE" id="PS51648"/>
    </source>
</evidence>
<dbReference type="Gene3D" id="3.10.510.20">
    <property type="entry name" value="YcgL domain"/>
    <property type="match status" value="1"/>
</dbReference>
<dbReference type="PANTHER" id="PTHR38109">
    <property type="entry name" value="PROTEIN YCGL"/>
    <property type="match status" value="1"/>
</dbReference>
<dbReference type="EMBL" id="JAHZSS010000003">
    <property type="protein sequence ID" value="MBW8190233.1"/>
    <property type="molecule type" value="Genomic_DNA"/>
</dbReference>
<protein>
    <recommendedName>
        <fullName evidence="1">YcgL domain-containing protein K0504_04215</fullName>
    </recommendedName>
</protein>
<dbReference type="InterPro" id="IPR038068">
    <property type="entry name" value="YcgL-like_sf"/>
</dbReference>
<comment type="caution">
    <text evidence="3">The sequence shown here is derived from an EMBL/GenBank/DDBJ whole genome shotgun (WGS) entry which is preliminary data.</text>
</comment>
<name>A0ABS7ED19_9GAMM</name>
<dbReference type="Pfam" id="PF05166">
    <property type="entry name" value="YcgL"/>
    <property type="match status" value="1"/>
</dbReference>
<evidence type="ECO:0000256" key="1">
    <source>
        <dbReference type="HAMAP-Rule" id="MF_01866"/>
    </source>
</evidence>
<gene>
    <name evidence="3" type="ORF">K0504_04215</name>
</gene>
<feature type="domain" description="YcgL" evidence="2">
    <location>
        <begin position="1"/>
        <end position="85"/>
    </location>
</feature>
<dbReference type="SUPFAM" id="SSF160191">
    <property type="entry name" value="YcgL-like"/>
    <property type="match status" value="1"/>
</dbReference>
<accession>A0ABS7ED19</accession>
<dbReference type="HAMAP" id="MF_01866">
    <property type="entry name" value="UPF0745"/>
    <property type="match status" value="1"/>
</dbReference>
<dbReference type="PROSITE" id="PS51648">
    <property type="entry name" value="YCGL"/>
    <property type="match status" value="1"/>
</dbReference>
<keyword evidence="4" id="KW-1185">Reference proteome</keyword>
<sequence length="92" mass="10526">MLTAIYKSPKKPETFLYLPKRDDFSKVPEALLEMFGKPQFVIVLNLANKQKLALVDLEKVKSELLSTGFYLQLPPPPKNLLKEHRESLGLDD</sequence>
<evidence type="ECO:0000313" key="4">
    <source>
        <dbReference type="Proteomes" id="UP001166251"/>
    </source>
</evidence>